<reference evidence="1 2" key="1">
    <citation type="submission" date="2021-06" db="EMBL/GenBank/DDBJ databases">
        <authorList>
            <person name="Palmer J.M."/>
        </authorList>
    </citation>
    <scope>NUCLEOTIDE SEQUENCE [LARGE SCALE GENOMIC DNA]</scope>
    <source>
        <strain evidence="1 2">MEX-2019</strain>
        <tissue evidence="1">Muscle</tissue>
    </source>
</reference>
<protein>
    <submittedName>
        <fullName evidence="1">Uncharacterized protein</fullName>
    </submittedName>
</protein>
<sequence length="109" mass="12816">MKNMFQKCWTLTVWRNQIPLHMLLIFDLQPWDTCRTYYTFSIICAFNHGEPCKAYFFSSQGQTPQTADPRGQFQTLLTRGHTPLITGLRNPLHTRSQNRSVMLRSIYDS</sequence>
<accession>A0AAV9QT76</accession>
<gene>
    <name evidence="1" type="ORF">CRENBAI_000972</name>
</gene>
<organism evidence="1 2">
    <name type="scientific">Crenichthys baileyi</name>
    <name type="common">White River springfish</name>
    <dbReference type="NCBI Taxonomy" id="28760"/>
    <lineage>
        <taxon>Eukaryota</taxon>
        <taxon>Metazoa</taxon>
        <taxon>Chordata</taxon>
        <taxon>Craniata</taxon>
        <taxon>Vertebrata</taxon>
        <taxon>Euteleostomi</taxon>
        <taxon>Actinopterygii</taxon>
        <taxon>Neopterygii</taxon>
        <taxon>Teleostei</taxon>
        <taxon>Neoteleostei</taxon>
        <taxon>Acanthomorphata</taxon>
        <taxon>Ovalentaria</taxon>
        <taxon>Atherinomorphae</taxon>
        <taxon>Cyprinodontiformes</taxon>
        <taxon>Goodeidae</taxon>
        <taxon>Crenichthys</taxon>
    </lineage>
</organism>
<evidence type="ECO:0000313" key="1">
    <source>
        <dbReference type="EMBL" id="KAK5598975.1"/>
    </source>
</evidence>
<name>A0AAV9QT76_9TELE</name>
<proteinExistence type="predicted"/>
<dbReference type="Proteomes" id="UP001311232">
    <property type="component" value="Unassembled WGS sequence"/>
</dbReference>
<comment type="caution">
    <text evidence="1">The sequence shown here is derived from an EMBL/GenBank/DDBJ whole genome shotgun (WGS) entry which is preliminary data.</text>
</comment>
<dbReference type="EMBL" id="JAHHUM010002978">
    <property type="protein sequence ID" value="KAK5598975.1"/>
    <property type="molecule type" value="Genomic_DNA"/>
</dbReference>
<evidence type="ECO:0000313" key="2">
    <source>
        <dbReference type="Proteomes" id="UP001311232"/>
    </source>
</evidence>
<dbReference type="AlphaFoldDB" id="A0AAV9QT76"/>
<keyword evidence="2" id="KW-1185">Reference proteome</keyword>